<reference evidence="2" key="2">
    <citation type="submission" date="2015-01" db="EMBL/GenBank/DDBJ databases">
        <title>Evolutionary Origins and Diversification of the Mycorrhizal Mutualists.</title>
        <authorList>
            <consortium name="DOE Joint Genome Institute"/>
            <consortium name="Mycorrhizal Genomics Consortium"/>
            <person name="Kohler A."/>
            <person name="Kuo A."/>
            <person name="Nagy L.G."/>
            <person name="Floudas D."/>
            <person name="Copeland A."/>
            <person name="Barry K.W."/>
            <person name="Cichocki N."/>
            <person name="Veneault-Fourrey C."/>
            <person name="LaButti K."/>
            <person name="Lindquist E.A."/>
            <person name="Lipzen A."/>
            <person name="Lundell T."/>
            <person name="Morin E."/>
            <person name="Murat C."/>
            <person name="Riley R."/>
            <person name="Ohm R."/>
            <person name="Sun H."/>
            <person name="Tunlid A."/>
            <person name="Henrissat B."/>
            <person name="Grigoriev I.V."/>
            <person name="Hibbett D.S."/>
            <person name="Martin F."/>
        </authorList>
    </citation>
    <scope>NUCLEOTIDE SEQUENCE [LARGE SCALE GENOMIC DNA]</scope>
    <source>
        <strain evidence="2">UH-Slu-Lm8-n1</strain>
    </source>
</reference>
<proteinExistence type="predicted"/>
<gene>
    <name evidence="1" type="ORF">CY34DRAFT_381574</name>
</gene>
<name>A0A0D0A946_9AGAM</name>
<organism evidence="1 2">
    <name type="scientific">Suillus luteus UH-Slu-Lm8-n1</name>
    <dbReference type="NCBI Taxonomy" id="930992"/>
    <lineage>
        <taxon>Eukaryota</taxon>
        <taxon>Fungi</taxon>
        <taxon>Dikarya</taxon>
        <taxon>Basidiomycota</taxon>
        <taxon>Agaricomycotina</taxon>
        <taxon>Agaricomycetes</taxon>
        <taxon>Agaricomycetidae</taxon>
        <taxon>Boletales</taxon>
        <taxon>Suillineae</taxon>
        <taxon>Suillaceae</taxon>
        <taxon>Suillus</taxon>
    </lineage>
</organism>
<protein>
    <submittedName>
        <fullName evidence="1">Unplaced genomic scaffold CY34scaffold_25, whole genome shotgun sequence</fullName>
    </submittedName>
</protein>
<dbReference type="HOGENOM" id="CLU_1611892_0_0_1"/>
<dbReference type="EMBL" id="KN835156">
    <property type="protein sequence ID" value="KIK46700.1"/>
    <property type="molecule type" value="Genomic_DNA"/>
</dbReference>
<evidence type="ECO:0000313" key="1">
    <source>
        <dbReference type="EMBL" id="KIK46700.1"/>
    </source>
</evidence>
<keyword evidence="2" id="KW-1185">Reference proteome</keyword>
<dbReference type="AlphaFoldDB" id="A0A0D0A946"/>
<reference evidence="1 2" key="1">
    <citation type="submission" date="2014-04" db="EMBL/GenBank/DDBJ databases">
        <authorList>
            <consortium name="DOE Joint Genome Institute"/>
            <person name="Kuo A."/>
            <person name="Ruytinx J."/>
            <person name="Rineau F."/>
            <person name="Colpaert J."/>
            <person name="Kohler A."/>
            <person name="Nagy L.G."/>
            <person name="Floudas D."/>
            <person name="Copeland A."/>
            <person name="Barry K.W."/>
            <person name="Cichocki N."/>
            <person name="Veneault-Fourrey C."/>
            <person name="LaButti K."/>
            <person name="Lindquist E.A."/>
            <person name="Lipzen A."/>
            <person name="Lundell T."/>
            <person name="Morin E."/>
            <person name="Murat C."/>
            <person name="Sun H."/>
            <person name="Tunlid A."/>
            <person name="Henrissat B."/>
            <person name="Grigoriev I.V."/>
            <person name="Hibbett D.S."/>
            <person name="Martin F."/>
            <person name="Nordberg H.P."/>
            <person name="Cantor M.N."/>
            <person name="Hua S.X."/>
        </authorList>
    </citation>
    <scope>NUCLEOTIDE SEQUENCE [LARGE SCALE GENOMIC DNA]</scope>
    <source>
        <strain evidence="1 2">UH-Slu-Lm8-n1</strain>
    </source>
</reference>
<sequence>MTSSQARLNLNFTTGCQAPLFYTCQCNISRGYTAIEPLMSAWLRGSKMNKISEYYNNSLRGNKRIASRQHPHAVRPEGWCCQMTPTFLPDNELIKGITSCPRLASTSTTCKSPQQCLHNETTLMVCARRWSVRLLSGGCVRAKELRLGSVRGRKCDFRDPNNWWC</sequence>
<dbReference type="InParanoid" id="A0A0D0A946"/>
<evidence type="ECO:0000313" key="2">
    <source>
        <dbReference type="Proteomes" id="UP000054485"/>
    </source>
</evidence>
<dbReference type="Proteomes" id="UP000054485">
    <property type="component" value="Unassembled WGS sequence"/>
</dbReference>
<accession>A0A0D0A946</accession>